<dbReference type="Pfam" id="PF05368">
    <property type="entry name" value="NmrA"/>
    <property type="match status" value="1"/>
</dbReference>
<dbReference type="PANTHER" id="PTHR48079">
    <property type="entry name" value="PROTEIN YEEZ"/>
    <property type="match status" value="1"/>
</dbReference>
<keyword evidence="3" id="KW-1185">Reference proteome</keyword>
<dbReference type="STRING" id="1314674.A0A0D7B8N0"/>
<sequence length="361" mass="38142">MPAHKTNILFIGATGYLGGSILLKALALPDVSITAFVRNADKAEKLRELDLQTTVSVGWAQRLVGRFKKSRCSSDAGVKVVVGSPNTDTEALEKLVAQADIIIDAYSADDLPGSKNIIEAATKSSKRPHVIHFTGLAVIVDNAGGQPSKFPAWDDTDIPRLRTIPAQALHNDVDQEFLKADEQGHLYSYLFAPGAVFGQPSGALVDAGLQTASEFFPDLVLGIVKTAGGDAAGVGEGLNAFSVVHVDDATDLAILLVKKILSDKGFSHGWDGYYFASNGSVTLKDMVLAASNGLKKGQAAEYRALTADEISKAFPHPLFAEIVGSNAEAEPTRGKALGWSPKKGPVEYLEAVTLLASKSQA</sequence>
<protein>
    <submittedName>
        <fullName evidence="2">NAD(P)-binding protein</fullName>
    </submittedName>
</protein>
<proteinExistence type="predicted"/>
<organism evidence="2 3">
    <name type="scientific">Cylindrobasidium torrendii FP15055 ss-10</name>
    <dbReference type="NCBI Taxonomy" id="1314674"/>
    <lineage>
        <taxon>Eukaryota</taxon>
        <taxon>Fungi</taxon>
        <taxon>Dikarya</taxon>
        <taxon>Basidiomycota</taxon>
        <taxon>Agaricomycotina</taxon>
        <taxon>Agaricomycetes</taxon>
        <taxon>Agaricomycetidae</taxon>
        <taxon>Agaricales</taxon>
        <taxon>Marasmiineae</taxon>
        <taxon>Physalacriaceae</taxon>
        <taxon>Cylindrobasidium</taxon>
    </lineage>
</organism>
<reference evidence="2 3" key="1">
    <citation type="journal article" date="2015" name="Fungal Genet. Biol.">
        <title>Evolution of novel wood decay mechanisms in Agaricales revealed by the genome sequences of Fistulina hepatica and Cylindrobasidium torrendii.</title>
        <authorList>
            <person name="Floudas D."/>
            <person name="Held B.W."/>
            <person name="Riley R."/>
            <person name="Nagy L.G."/>
            <person name="Koehler G."/>
            <person name="Ransdell A.S."/>
            <person name="Younus H."/>
            <person name="Chow J."/>
            <person name="Chiniquy J."/>
            <person name="Lipzen A."/>
            <person name="Tritt A."/>
            <person name="Sun H."/>
            <person name="Haridas S."/>
            <person name="LaButti K."/>
            <person name="Ohm R.A."/>
            <person name="Kues U."/>
            <person name="Blanchette R.A."/>
            <person name="Grigoriev I.V."/>
            <person name="Minto R.E."/>
            <person name="Hibbett D.S."/>
        </authorList>
    </citation>
    <scope>NUCLEOTIDE SEQUENCE [LARGE SCALE GENOMIC DNA]</scope>
    <source>
        <strain evidence="2 3">FP15055 ss-10</strain>
    </source>
</reference>
<dbReference type="PANTHER" id="PTHR48079:SF6">
    <property type="entry name" value="NAD(P)-BINDING DOMAIN-CONTAINING PROTEIN-RELATED"/>
    <property type="match status" value="1"/>
</dbReference>
<evidence type="ECO:0000313" key="3">
    <source>
        <dbReference type="Proteomes" id="UP000054007"/>
    </source>
</evidence>
<dbReference type="OrthoDB" id="2130169at2759"/>
<accession>A0A0D7B8N0</accession>
<dbReference type="InterPro" id="IPR051783">
    <property type="entry name" value="NAD(P)-dependent_oxidoreduct"/>
</dbReference>
<evidence type="ECO:0000313" key="2">
    <source>
        <dbReference type="EMBL" id="KIY66918.1"/>
    </source>
</evidence>
<dbReference type="GO" id="GO:0005737">
    <property type="term" value="C:cytoplasm"/>
    <property type="evidence" value="ECO:0007669"/>
    <property type="project" value="TreeGrafter"/>
</dbReference>
<dbReference type="GO" id="GO:0004029">
    <property type="term" value="F:aldehyde dehydrogenase (NAD+) activity"/>
    <property type="evidence" value="ECO:0007669"/>
    <property type="project" value="TreeGrafter"/>
</dbReference>
<dbReference type="EMBL" id="KN880540">
    <property type="protein sequence ID" value="KIY66918.1"/>
    <property type="molecule type" value="Genomic_DNA"/>
</dbReference>
<dbReference type="AlphaFoldDB" id="A0A0D7B8N0"/>
<name>A0A0D7B8N0_9AGAR</name>
<dbReference type="SUPFAM" id="SSF51735">
    <property type="entry name" value="NAD(P)-binding Rossmann-fold domains"/>
    <property type="match status" value="1"/>
</dbReference>
<dbReference type="Proteomes" id="UP000054007">
    <property type="component" value="Unassembled WGS sequence"/>
</dbReference>
<dbReference type="Gene3D" id="3.40.50.720">
    <property type="entry name" value="NAD(P)-binding Rossmann-like Domain"/>
    <property type="match status" value="1"/>
</dbReference>
<feature type="domain" description="NmrA-like" evidence="1">
    <location>
        <begin position="5"/>
        <end position="154"/>
    </location>
</feature>
<gene>
    <name evidence="2" type="ORF">CYLTODRAFT_491076</name>
</gene>
<dbReference type="InterPro" id="IPR008030">
    <property type="entry name" value="NmrA-like"/>
</dbReference>
<evidence type="ECO:0000259" key="1">
    <source>
        <dbReference type="Pfam" id="PF05368"/>
    </source>
</evidence>
<dbReference type="InterPro" id="IPR036291">
    <property type="entry name" value="NAD(P)-bd_dom_sf"/>
</dbReference>